<keyword evidence="1" id="KW-0472">Membrane</keyword>
<dbReference type="RefSeq" id="WP_203947684.1">
    <property type="nucleotide sequence ID" value="NZ_BOOR01000053.1"/>
</dbReference>
<gene>
    <name evidence="2" type="ORF">Pth03_59540</name>
</gene>
<evidence type="ECO:0000313" key="2">
    <source>
        <dbReference type="EMBL" id="GII57565.1"/>
    </source>
</evidence>
<organism evidence="2 3">
    <name type="scientific">Planotetraspora thailandica</name>
    <dbReference type="NCBI Taxonomy" id="487172"/>
    <lineage>
        <taxon>Bacteria</taxon>
        <taxon>Bacillati</taxon>
        <taxon>Actinomycetota</taxon>
        <taxon>Actinomycetes</taxon>
        <taxon>Streptosporangiales</taxon>
        <taxon>Streptosporangiaceae</taxon>
        <taxon>Planotetraspora</taxon>
    </lineage>
</organism>
<dbReference type="EMBL" id="BOOR01000053">
    <property type="protein sequence ID" value="GII57565.1"/>
    <property type="molecule type" value="Genomic_DNA"/>
</dbReference>
<keyword evidence="3" id="KW-1185">Reference proteome</keyword>
<accession>A0A8J3V7P7</accession>
<evidence type="ECO:0000256" key="1">
    <source>
        <dbReference type="SAM" id="Phobius"/>
    </source>
</evidence>
<proteinExistence type="predicted"/>
<protein>
    <submittedName>
        <fullName evidence="2">Uncharacterized protein</fullName>
    </submittedName>
</protein>
<evidence type="ECO:0000313" key="3">
    <source>
        <dbReference type="Proteomes" id="UP000605992"/>
    </source>
</evidence>
<sequence length="278" mass="30586">MDTPALAGSEEPEAWPQEPGALLAETDALRSKTRMQLRGSWVPLLGFGLMSLAAVPFARYAFNFGAHGRSVASYPAFAYAELKGLCVVHVPGTPCNAHEFDGAILQFVAWGLWFLLLPLDWLAFARWYRRRGESRGILPRRARWVWATRITLVLVMLALLALLFIGEQPWEAVLIENAYTCPWYVVGVGLLVLGLLERSWITAVAGLCHAALLSAYLSSSWGAGWLPWAYPAESGWTDGPQFKAFLLAAILLVAGLAEWGSAMLQRAPRTTALITRTT</sequence>
<reference evidence="2" key="1">
    <citation type="submission" date="2021-01" db="EMBL/GenBank/DDBJ databases">
        <title>Whole genome shotgun sequence of Planotetraspora thailandica NBRC 104271.</title>
        <authorList>
            <person name="Komaki H."/>
            <person name="Tamura T."/>
        </authorList>
    </citation>
    <scope>NUCLEOTIDE SEQUENCE</scope>
    <source>
        <strain evidence="2">NBRC 104271</strain>
    </source>
</reference>
<feature type="transmembrane region" description="Helical" evidence="1">
    <location>
        <begin position="244"/>
        <end position="264"/>
    </location>
</feature>
<keyword evidence="1" id="KW-0812">Transmembrane</keyword>
<feature type="transmembrane region" description="Helical" evidence="1">
    <location>
        <begin position="203"/>
        <end position="224"/>
    </location>
</feature>
<keyword evidence="1" id="KW-1133">Transmembrane helix</keyword>
<feature type="transmembrane region" description="Helical" evidence="1">
    <location>
        <begin position="41"/>
        <end position="62"/>
    </location>
</feature>
<feature type="transmembrane region" description="Helical" evidence="1">
    <location>
        <begin position="144"/>
        <end position="165"/>
    </location>
</feature>
<comment type="caution">
    <text evidence="2">The sequence shown here is derived from an EMBL/GenBank/DDBJ whole genome shotgun (WGS) entry which is preliminary data.</text>
</comment>
<name>A0A8J3V7P7_9ACTN</name>
<dbReference type="AlphaFoldDB" id="A0A8J3V7P7"/>
<feature type="transmembrane region" description="Helical" evidence="1">
    <location>
        <begin position="103"/>
        <end position="123"/>
    </location>
</feature>
<feature type="transmembrane region" description="Helical" evidence="1">
    <location>
        <begin position="177"/>
        <end position="196"/>
    </location>
</feature>
<dbReference type="Proteomes" id="UP000605992">
    <property type="component" value="Unassembled WGS sequence"/>
</dbReference>